<dbReference type="EMBL" id="CAJVQB010000663">
    <property type="protein sequence ID" value="CAG8501048.1"/>
    <property type="molecule type" value="Genomic_DNA"/>
</dbReference>
<comment type="caution">
    <text evidence="2">The sequence shown here is derived from an EMBL/GenBank/DDBJ whole genome shotgun (WGS) entry which is preliminary data.</text>
</comment>
<dbReference type="SMART" id="SM00174">
    <property type="entry name" value="RHO"/>
    <property type="match status" value="1"/>
</dbReference>
<dbReference type="InterPro" id="IPR005225">
    <property type="entry name" value="Small_GTP-bd"/>
</dbReference>
<dbReference type="NCBIfam" id="TIGR00231">
    <property type="entry name" value="small_GTP"/>
    <property type="match status" value="1"/>
</dbReference>
<keyword evidence="1" id="KW-0547">Nucleotide-binding</keyword>
<dbReference type="Pfam" id="PF00071">
    <property type="entry name" value="Ras"/>
    <property type="match status" value="1"/>
</dbReference>
<dbReference type="SMART" id="SM00175">
    <property type="entry name" value="RAB"/>
    <property type="match status" value="1"/>
</dbReference>
<evidence type="ECO:0000256" key="1">
    <source>
        <dbReference type="ARBA" id="ARBA00022741"/>
    </source>
</evidence>
<dbReference type="SUPFAM" id="SSF52540">
    <property type="entry name" value="P-loop containing nucleoside triphosphate hydrolases"/>
    <property type="match status" value="1"/>
</dbReference>
<protein>
    <submittedName>
        <fullName evidence="2">4283_t:CDS:1</fullName>
    </submittedName>
</protein>
<dbReference type="PROSITE" id="PS51419">
    <property type="entry name" value="RAB"/>
    <property type="match status" value="1"/>
</dbReference>
<dbReference type="InterPro" id="IPR001806">
    <property type="entry name" value="Small_GTPase"/>
</dbReference>
<proteinExistence type="predicted"/>
<organism evidence="2 3">
    <name type="scientific">Gigaspora margarita</name>
    <dbReference type="NCBI Taxonomy" id="4874"/>
    <lineage>
        <taxon>Eukaryota</taxon>
        <taxon>Fungi</taxon>
        <taxon>Fungi incertae sedis</taxon>
        <taxon>Mucoromycota</taxon>
        <taxon>Glomeromycotina</taxon>
        <taxon>Glomeromycetes</taxon>
        <taxon>Diversisporales</taxon>
        <taxon>Gigasporaceae</taxon>
        <taxon>Gigaspora</taxon>
    </lineage>
</organism>
<dbReference type="Proteomes" id="UP000789901">
    <property type="component" value="Unassembled WGS sequence"/>
</dbReference>
<dbReference type="InterPro" id="IPR027417">
    <property type="entry name" value="P-loop_NTPase"/>
</dbReference>
<keyword evidence="3" id="KW-1185">Reference proteome</keyword>
<evidence type="ECO:0000313" key="2">
    <source>
        <dbReference type="EMBL" id="CAG8501048.1"/>
    </source>
</evidence>
<accession>A0ABM8W1J1</accession>
<dbReference type="Gene3D" id="3.40.50.300">
    <property type="entry name" value="P-loop containing nucleotide triphosphate hydrolases"/>
    <property type="match status" value="1"/>
</dbReference>
<reference evidence="2 3" key="1">
    <citation type="submission" date="2021-06" db="EMBL/GenBank/DDBJ databases">
        <authorList>
            <person name="Kallberg Y."/>
            <person name="Tangrot J."/>
            <person name="Rosling A."/>
        </authorList>
    </citation>
    <scope>NUCLEOTIDE SEQUENCE [LARGE SCALE GENOMIC DNA]</scope>
    <source>
        <strain evidence="2 3">120-4 pot B 10/14</strain>
    </source>
</reference>
<gene>
    <name evidence="2" type="ORF">GMARGA_LOCUS2204</name>
</gene>
<evidence type="ECO:0000313" key="3">
    <source>
        <dbReference type="Proteomes" id="UP000789901"/>
    </source>
</evidence>
<dbReference type="PRINTS" id="PR00449">
    <property type="entry name" value="RASTRNSFRMNG"/>
</dbReference>
<name>A0ABM8W1J1_GIGMA</name>
<sequence>MANWHNTGVLGVKKDEELAYKYYKEVIDFVPNKKIEAVVIKVGMIGDPKTGKTSLMCKFTESEFDLYYYPTNGVHFKEKTIYLQNKKIRFSIWDGHSDFISYVCNDSVAILFMFDLSQISTLINIKRWYKQTRSLNKHALYFLIGTKYDIFTEFEKRTQCDIIKMARDYANKMNASLIFCSSMQSINVNSIFKVILSQHFNIICKLPEVKEFGCPILEYKNNLETNLTILNYLIDFLSQFNFFTIRTLSLLIASYSDFT</sequence>
<dbReference type="PANTHER" id="PTHR47978">
    <property type="match status" value="1"/>
</dbReference>